<dbReference type="Proteomes" id="UP000054248">
    <property type="component" value="Unassembled WGS sequence"/>
</dbReference>
<dbReference type="InterPro" id="IPR036188">
    <property type="entry name" value="FAD/NAD-bd_sf"/>
</dbReference>
<keyword evidence="4 7" id="KW-0274">FAD</keyword>
<feature type="binding site" evidence="7">
    <location>
        <position position="102"/>
    </location>
    <ligand>
        <name>FAD</name>
        <dbReference type="ChEBI" id="CHEBI:57692"/>
    </ligand>
</feature>
<proteinExistence type="inferred from homology"/>
<reference evidence="10 11" key="1">
    <citation type="submission" date="2014-04" db="EMBL/GenBank/DDBJ databases">
        <authorList>
            <consortium name="DOE Joint Genome Institute"/>
            <person name="Kuo A."/>
            <person name="Girlanda M."/>
            <person name="Perotto S."/>
            <person name="Kohler A."/>
            <person name="Nagy L.G."/>
            <person name="Floudas D."/>
            <person name="Copeland A."/>
            <person name="Barry K.W."/>
            <person name="Cichocki N."/>
            <person name="Veneault-Fourrey C."/>
            <person name="LaButti K."/>
            <person name="Lindquist E.A."/>
            <person name="Lipzen A."/>
            <person name="Lundell T."/>
            <person name="Morin E."/>
            <person name="Murat C."/>
            <person name="Sun H."/>
            <person name="Tunlid A."/>
            <person name="Henrissat B."/>
            <person name="Grigoriev I.V."/>
            <person name="Hibbett D.S."/>
            <person name="Martin F."/>
            <person name="Nordberg H.P."/>
            <person name="Cantor M.N."/>
            <person name="Hua S.X."/>
        </authorList>
    </citation>
    <scope>NUCLEOTIDE SEQUENCE [LARGE SCALE GENOMIC DNA]</scope>
    <source>
        <strain evidence="10 11">MUT 4182</strain>
    </source>
</reference>
<evidence type="ECO:0000256" key="5">
    <source>
        <dbReference type="ARBA" id="ARBA00023002"/>
    </source>
</evidence>
<dbReference type="Gene3D" id="3.50.50.60">
    <property type="entry name" value="FAD/NAD(P)-binding domain"/>
    <property type="match status" value="1"/>
</dbReference>
<evidence type="ECO:0000256" key="4">
    <source>
        <dbReference type="ARBA" id="ARBA00022827"/>
    </source>
</evidence>
<evidence type="ECO:0000256" key="6">
    <source>
        <dbReference type="PIRSR" id="PIRSR000137-1"/>
    </source>
</evidence>
<dbReference type="AlphaFoldDB" id="A0A0C3QMH1"/>
<dbReference type="HOGENOM" id="CLU_002865_6_0_1"/>
<feature type="active site" description="Proton donor" evidence="6">
    <location>
        <position position="547"/>
    </location>
</feature>
<evidence type="ECO:0000256" key="1">
    <source>
        <dbReference type="ARBA" id="ARBA00001974"/>
    </source>
</evidence>
<feature type="compositionally biased region" description="Polar residues" evidence="8">
    <location>
        <begin position="629"/>
        <end position="641"/>
    </location>
</feature>
<evidence type="ECO:0000256" key="7">
    <source>
        <dbReference type="PIRSR" id="PIRSR000137-2"/>
    </source>
</evidence>
<feature type="region of interest" description="Disordered" evidence="8">
    <location>
        <begin position="621"/>
        <end position="642"/>
    </location>
</feature>
<feature type="binding site" evidence="7">
    <location>
        <position position="256"/>
    </location>
    <ligand>
        <name>FAD</name>
        <dbReference type="ChEBI" id="CHEBI:57692"/>
    </ligand>
</feature>
<dbReference type="GO" id="GO:0050660">
    <property type="term" value="F:flavin adenine dinucleotide binding"/>
    <property type="evidence" value="ECO:0007669"/>
    <property type="project" value="InterPro"/>
</dbReference>
<dbReference type="PROSITE" id="PS00624">
    <property type="entry name" value="GMC_OXRED_2"/>
    <property type="match status" value="1"/>
</dbReference>
<feature type="active site" description="Proton acceptor" evidence="6">
    <location>
        <position position="590"/>
    </location>
</feature>
<evidence type="ECO:0000256" key="2">
    <source>
        <dbReference type="ARBA" id="ARBA00010790"/>
    </source>
</evidence>
<dbReference type="SUPFAM" id="SSF51905">
    <property type="entry name" value="FAD/NAD(P)-binding domain"/>
    <property type="match status" value="1"/>
</dbReference>
<dbReference type="SUPFAM" id="SSF54373">
    <property type="entry name" value="FAD-linked reductases, C-terminal domain"/>
    <property type="match status" value="1"/>
</dbReference>
<sequence length="671" mass="70586">MPPYLGEAIAHARLVFPASYDFIIAGGGLAGLVLASRLSEDANTTVLVIEAGPTGDDVRSRIDTPVIAYFNGLMHSDYDWGRITTPQPNLNNRNISWPGGRVLGGSSAMNGMYMVRPSALELDAMAKVLGDMDGATAWSWDSMYSAMKKSETFTPPSAEIQSEGNILYNAASHGASGPIHTTYAGFVLPLFGQWGATLGNLGVDVSSDANSGEGWGAFVATSAINPSNWTRSYSKSAYIDPLPPRANLHIMTNQTVTRLIFDNSSGTLKATGVEYASNGYQQKPWPTVGVNKEVIIAGGPVGSPNILMQSGVGPTDKLTAAGVQVAHALPGVGQHVQDHLSTQVIFRTTAQTTAQLYADGAINGTNNPVASFVNSAIAYTNITDLLGDSASTFQQEVIANMSASANDRALNPSSDPTVTKGYQAIYQATVDQILTPAGQVELLLAMTGTSAGKDTFAVQAGIQHPFSTGEVYIATPNPFDYPVINPNYFSHRADVVLLREGIKLARKVGQTQPISNFVTAEVSPGPDVQTDEQVEAWLRTVVSTEFHPSCTCAMLPLDHGGVVDANLKVYGLANVRVADSSVFPLSFAAHLMAPTYGLAEQAAMIIKSQYNGTPSPAALKAQTATATANSQPTGTSSNDNKASAGFKLAASPSLSMAFATVLTFLIPAIIL</sequence>
<dbReference type="InterPro" id="IPR012132">
    <property type="entry name" value="GMC_OxRdtase"/>
</dbReference>
<dbReference type="Pfam" id="PF00732">
    <property type="entry name" value="GMC_oxred_N"/>
    <property type="match status" value="1"/>
</dbReference>
<dbReference type="Gene3D" id="3.30.560.10">
    <property type="entry name" value="Glucose Oxidase, domain 3"/>
    <property type="match status" value="1"/>
</dbReference>
<name>A0A0C3QMH1_9AGAM</name>
<keyword evidence="3" id="KW-0285">Flavoprotein</keyword>
<evidence type="ECO:0000259" key="9">
    <source>
        <dbReference type="PROSITE" id="PS00624"/>
    </source>
</evidence>
<dbReference type="InterPro" id="IPR007867">
    <property type="entry name" value="GMC_OxRtase_C"/>
</dbReference>
<dbReference type="InterPro" id="IPR027424">
    <property type="entry name" value="Glucose_Oxidase_domain_2"/>
</dbReference>
<dbReference type="STRING" id="1051891.A0A0C3QMH1"/>
<evidence type="ECO:0000313" key="10">
    <source>
        <dbReference type="EMBL" id="KIO34160.1"/>
    </source>
</evidence>
<gene>
    <name evidence="10" type="ORF">M407DRAFT_17071</name>
</gene>
<evidence type="ECO:0000313" key="11">
    <source>
        <dbReference type="Proteomes" id="UP000054248"/>
    </source>
</evidence>
<dbReference type="PANTHER" id="PTHR11552">
    <property type="entry name" value="GLUCOSE-METHANOL-CHOLINE GMC OXIDOREDUCTASE"/>
    <property type="match status" value="1"/>
</dbReference>
<protein>
    <submittedName>
        <fullName evidence="10">GMC oxidoreductase</fullName>
    </submittedName>
</protein>
<accession>A0A0C3QMH1</accession>
<dbReference type="Gene3D" id="4.10.450.10">
    <property type="entry name" value="Glucose Oxidase, domain 2"/>
    <property type="match status" value="1"/>
</dbReference>
<evidence type="ECO:0000256" key="8">
    <source>
        <dbReference type="SAM" id="MobiDB-lite"/>
    </source>
</evidence>
<evidence type="ECO:0000256" key="3">
    <source>
        <dbReference type="ARBA" id="ARBA00022630"/>
    </source>
</evidence>
<organism evidence="10 11">
    <name type="scientific">Tulasnella calospora MUT 4182</name>
    <dbReference type="NCBI Taxonomy" id="1051891"/>
    <lineage>
        <taxon>Eukaryota</taxon>
        <taxon>Fungi</taxon>
        <taxon>Dikarya</taxon>
        <taxon>Basidiomycota</taxon>
        <taxon>Agaricomycotina</taxon>
        <taxon>Agaricomycetes</taxon>
        <taxon>Cantharellales</taxon>
        <taxon>Tulasnellaceae</taxon>
        <taxon>Tulasnella</taxon>
    </lineage>
</organism>
<keyword evidence="5" id="KW-0560">Oxidoreductase</keyword>
<comment type="cofactor">
    <cofactor evidence="1 7">
        <name>FAD</name>
        <dbReference type="ChEBI" id="CHEBI:57692"/>
    </cofactor>
</comment>
<dbReference type="OrthoDB" id="269227at2759"/>
<reference evidence="11" key="2">
    <citation type="submission" date="2015-01" db="EMBL/GenBank/DDBJ databases">
        <title>Evolutionary Origins and Diversification of the Mycorrhizal Mutualists.</title>
        <authorList>
            <consortium name="DOE Joint Genome Institute"/>
            <consortium name="Mycorrhizal Genomics Consortium"/>
            <person name="Kohler A."/>
            <person name="Kuo A."/>
            <person name="Nagy L.G."/>
            <person name="Floudas D."/>
            <person name="Copeland A."/>
            <person name="Barry K.W."/>
            <person name="Cichocki N."/>
            <person name="Veneault-Fourrey C."/>
            <person name="LaButti K."/>
            <person name="Lindquist E.A."/>
            <person name="Lipzen A."/>
            <person name="Lundell T."/>
            <person name="Morin E."/>
            <person name="Murat C."/>
            <person name="Riley R."/>
            <person name="Ohm R."/>
            <person name="Sun H."/>
            <person name="Tunlid A."/>
            <person name="Henrissat B."/>
            <person name="Grigoriev I.V."/>
            <person name="Hibbett D.S."/>
            <person name="Martin F."/>
        </authorList>
    </citation>
    <scope>NUCLEOTIDE SEQUENCE [LARGE SCALE GENOMIC DNA]</scope>
    <source>
        <strain evidence="11">MUT 4182</strain>
    </source>
</reference>
<dbReference type="PANTHER" id="PTHR11552:SF218">
    <property type="entry name" value="GLUCOSE-METHANOL-CHOLINE OXIDOREDUCTASE N-TERMINAL DOMAIN-CONTAINING PROTEIN"/>
    <property type="match status" value="1"/>
</dbReference>
<dbReference type="EMBL" id="KN822944">
    <property type="protein sequence ID" value="KIO34160.1"/>
    <property type="molecule type" value="Genomic_DNA"/>
</dbReference>
<dbReference type="InterPro" id="IPR000172">
    <property type="entry name" value="GMC_OxRdtase_N"/>
</dbReference>
<feature type="domain" description="Glucose-methanol-choline oxidoreductase N-terminal" evidence="9">
    <location>
        <begin position="299"/>
        <end position="313"/>
    </location>
</feature>
<dbReference type="PIRSF" id="PIRSF000137">
    <property type="entry name" value="Alcohol_oxidase"/>
    <property type="match status" value="1"/>
</dbReference>
<comment type="similarity">
    <text evidence="2">Belongs to the GMC oxidoreductase family.</text>
</comment>
<dbReference type="GO" id="GO:0016614">
    <property type="term" value="F:oxidoreductase activity, acting on CH-OH group of donors"/>
    <property type="evidence" value="ECO:0007669"/>
    <property type="project" value="InterPro"/>
</dbReference>
<keyword evidence="11" id="KW-1185">Reference proteome</keyword>
<dbReference type="Pfam" id="PF05199">
    <property type="entry name" value="GMC_oxred_C"/>
    <property type="match status" value="1"/>
</dbReference>